<dbReference type="PROSITE" id="PS51819">
    <property type="entry name" value="VOC"/>
    <property type="match status" value="1"/>
</dbReference>
<protein>
    <submittedName>
        <fullName evidence="2">Uncharacterized conserved protein PhnB, glyoxalase superfamily</fullName>
    </submittedName>
</protein>
<dbReference type="Gene3D" id="3.30.720.110">
    <property type="match status" value="1"/>
</dbReference>
<dbReference type="STRING" id="83765.SAMN05660284_02722"/>
<dbReference type="Gene3D" id="3.30.720.120">
    <property type="match status" value="1"/>
</dbReference>
<sequence>MPDPRPAKFQWLTPYLMVRNAERSIEFYSRAFGFRVRKELKKFGFLIHVEMEHHGELVLMFSPEGSFGSPEKSPAAMGVMASQVFYLYVDDVDAVYRQSLECGAKSLSEPCNMFWGDRFAMIEDLDGYRWAIARHFSFDA</sequence>
<dbReference type="SUPFAM" id="SSF54593">
    <property type="entry name" value="Glyoxalase/Bleomycin resistance protein/Dihydroxybiphenyl dioxygenase"/>
    <property type="match status" value="1"/>
</dbReference>
<evidence type="ECO:0000313" key="3">
    <source>
        <dbReference type="Proteomes" id="UP000242869"/>
    </source>
</evidence>
<dbReference type="PANTHER" id="PTHR34109">
    <property type="entry name" value="BNAUNNG04460D PROTEIN-RELATED"/>
    <property type="match status" value="1"/>
</dbReference>
<organism evidence="2 3">
    <name type="scientific">Formivibrio citricus</name>
    <dbReference type="NCBI Taxonomy" id="83765"/>
    <lineage>
        <taxon>Bacteria</taxon>
        <taxon>Pseudomonadati</taxon>
        <taxon>Pseudomonadota</taxon>
        <taxon>Betaproteobacteria</taxon>
        <taxon>Neisseriales</taxon>
        <taxon>Chitinibacteraceae</taxon>
        <taxon>Formivibrio</taxon>
    </lineage>
</organism>
<keyword evidence="3" id="KW-1185">Reference proteome</keyword>
<dbReference type="InterPro" id="IPR037523">
    <property type="entry name" value="VOC_core"/>
</dbReference>
<dbReference type="EMBL" id="FOVE01000027">
    <property type="protein sequence ID" value="SFO01394.1"/>
    <property type="molecule type" value="Genomic_DNA"/>
</dbReference>
<name>A0A1I5DQ87_9NEIS</name>
<dbReference type="Pfam" id="PF00903">
    <property type="entry name" value="Glyoxalase"/>
    <property type="match status" value="1"/>
</dbReference>
<proteinExistence type="predicted"/>
<dbReference type="InterPro" id="IPR029068">
    <property type="entry name" value="Glyas_Bleomycin-R_OHBP_Dase"/>
</dbReference>
<accession>A0A1I5DQ87</accession>
<dbReference type="Proteomes" id="UP000242869">
    <property type="component" value="Unassembled WGS sequence"/>
</dbReference>
<dbReference type="AlphaFoldDB" id="A0A1I5DQ87"/>
<dbReference type="OrthoDB" id="9795306at2"/>
<gene>
    <name evidence="2" type="ORF">SAMN05660284_02722</name>
</gene>
<evidence type="ECO:0000259" key="1">
    <source>
        <dbReference type="PROSITE" id="PS51819"/>
    </source>
</evidence>
<dbReference type="InterPro" id="IPR004360">
    <property type="entry name" value="Glyas_Fos-R_dOase_dom"/>
</dbReference>
<feature type="domain" description="VOC" evidence="1">
    <location>
        <begin position="8"/>
        <end position="135"/>
    </location>
</feature>
<reference evidence="3" key="1">
    <citation type="submission" date="2016-10" db="EMBL/GenBank/DDBJ databases">
        <authorList>
            <person name="Varghese N."/>
            <person name="Submissions S."/>
        </authorList>
    </citation>
    <scope>NUCLEOTIDE SEQUENCE [LARGE SCALE GENOMIC DNA]</scope>
    <source>
        <strain evidence="3">DSM 6150</strain>
    </source>
</reference>
<evidence type="ECO:0000313" key="2">
    <source>
        <dbReference type="EMBL" id="SFO01394.1"/>
    </source>
</evidence>
<dbReference type="RefSeq" id="WP_091198038.1">
    <property type="nucleotide sequence ID" value="NZ_FOVE01000027.1"/>
</dbReference>